<feature type="transmembrane region" description="Helical" evidence="1">
    <location>
        <begin position="46"/>
        <end position="64"/>
    </location>
</feature>
<keyword evidence="1" id="KW-0472">Membrane</keyword>
<comment type="caution">
    <text evidence="2">The sequence shown here is derived from an EMBL/GenBank/DDBJ whole genome shotgun (WGS) entry which is preliminary data.</text>
</comment>
<keyword evidence="3" id="KW-1185">Reference proteome</keyword>
<dbReference type="EMBL" id="JALBGC010000007">
    <property type="protein sequence ID" value="MCI1189940.1"/>
    <property type="molecule type" value="Genomic_DNA"/>
</dbReference>
<dbReference type="AlphaFoldDB" id="A0A9X2AJM8"/>
<evidence type="ECO:0000256" key="1">
    <source>
        <dbReference type="SAM" id="Phobius"/>
    </source>
</evidence>
<gene>
    <name evidence="2" type="ORF">MON38_21155</name>
</gene>
<keyword evidence="1" id="KW-1133">Transmembrane helix</keyword>
<proteinExistence type="predicted"/>
<dbReference type="RefSeq" id="WP_241938152.1">
    <property type="nucleotide sequence ID" value="NZ_JALBGC010000007.1"/>
</dbReference>
<dbReference type="Proteomes" id="UP001139193">
    <property type="component" value="Unassembled WGS sequence"/>
</dbReference>
<evidence type="ECO:0000313" key="3">
    <source>
        <dbReference type="Proteomes" id="UP001139193"/>
    </source>
</evidence>
<evidence type="ECO:0000313" key="2">
    <source>
        <dbReference type="EMBL" id="MCI1189940.1"/>
    </source>
</evidence>
<name>A0A9X2AJM8_9BACT</name>
<protein>
    <submittedName>
        <fullName evidence="2">Uncharacterized protein</fullName>
    </submittedName>
</protein>
<keyword evidence="1" id="KW-0812">Transmembrane</keyword>
<sequence length="65" mass="6720">MYLLVYPSLTTPPRAKTASQPSRQAAVGVDFVTPDGIIVPRAAGEAALLGHTAVLIGGLLVGFWS</sequence>
<reference evidence="2" key="1">
    <citation type="submission" date="2022-03" db="EMBL/GenBank/DDBJ databases">
        <title>Bacterial whole genome sequence for Hymenobacter sp. DH14.</title>
        <authorList>
            <person name="Le V."/>
        </authorList>
    </citation>
    <scope>NUCLEOTIDE SEQUENCE</scope>
    <source>
        <strain evidence="2">DH14</strain>
    </source>
</reference>
<accession>A0A9X2AJM8</accession>
<organism evidence="2 3">
    <name type="scientific">Hymenobacter cyanobacteriorum</name>
    <dbReference type="NCBI Taxonomy" id="2926463"/>
    <lineage>
        <taxon>Bacteria</taxon>
        <taxon>Pseudomonadati</taxon>
        <taxon>Bacteroidota</taxon>
        <taxon>Cytophagia</taxon>
        <taxon>Cytophagales</taxon>
        <taxon>Hymenobacteraceae</taxon>
        <taxon>Hymenobacter</taxon>
    </lineage>
</organism>